<name>A0A645EAW2_9ZZZZ</name>
<sequence length="69" mass="7515">MARSNENASKVAAEAHNFLNFFSKIKHIIAIPLLPETAETIKVLPYLGSSEPHGLTELFGRNFGDACAD</sequence>
<accession>A0A645EAW2</accession>
<organism evidence="1">
    <name type="scientific">bioreactor metagenome</name>
    <dbReference type="NCBI Taxonomy" id="1076179"/>
    <lineage>
        <taxon>unclassified sequences</taxon>
        <taxon>metagenomes</taxon>
        <taxon>ecological metagenomes</taxon>
    </lineage>
</organism>
<reference evidence="1" key="1">
    <citation type="submission" date="2019-08" db="EMBL/GenBank/DDBJ databases">
        <authorList>
            <person name="Kucharzyk K."/>
            <person name="Murdoch R.W."/>
            <person name="Higgins S."/>
            <person name="Loffler F."/>
        </authorList>
    </citation>
    <scope>NUCLEOTIDE SEQUENCE</scope>
</reference>
<dbReference type="EMBL" id="VSSQ01045312">
    <property type="protein sequence ID" value="MPM99204.1"/>
    <property type="molecule type" value="Genomic_DNA"/>
</dbReference>
<comment type="caution">
    <text evidence="1">The sequence shown here is derived from an EMBL/GenBank/DDBJ whole genome shotgun (WGS) entry which is preliminary data.</text>
</comment>
<proteinExistence type="predicted"/>
<evidence type="ECO:0000313" key="1">
    <source>
        <dbReference type="EMBL" id="MPM99204.1"/>
    </source>
</evidence>
<gene>
    <name evidence="1" type="ORF">SDC9_146395</name>
</gene>
<protein>
    <submittedName>
        <fullName evidence="1">Uncharacterized protein</fullName>
    </submittedName>
</protein>
<dbReference type="AlphaFoldDB" id="A0A645EAW2"/>